<name>A0A0L6VN63_9BASI</name>
<reference evidence="1 3" key="1">
    <citation type="submission" date="2015-08" db="EMBL/GenBank/DDBJ databases">
        <title>Next Generation Sequencing and Analysis of the Genome of Puccinia sorghi L Schw, the Causal Agent of Maize Common Rust.</title>
        <authorList>
            <person name="Rochi L."/>
            <person name="Burguener G."/>
            <person name="Darino M."/>
            <person name="Turjanski A."/>
            <person name="Kreff E."/>
            <person name="Dieguez M.J."/>
            <person name="Sacco F."/>
        </authorList>
    </citation>
    <scope>NUCLEOTIDE SEQUENCE [LARGE SCALE GENOMIC DNA]</scope>
    <source>
        <strain evidence="1 3">RO10H11247</strain>
    </source>
</reference>
<dbReference type="STRING" id="27349.A0A0L6VN63"/>
<keyword evidence="3" id="KW-1185">Reference proteome</keyword>
<dbReference type="EMBL" id="LAVV01003599">
    <property type="protein sequence ID" value="KNZ62017.1"/>
    <property type="molecule type" value="Genomic_DNA"/>
</dbReference>
<protein>
    <submittedName>
        <fullName evidence="1">Uncharacterized protein</fullName>
    </submittedName>
</protein>
<dbReference type="EMBL" id="LAVV01003588">
    <property type="protein sequence ID" value="KNZ62024.1"/>
    <property type="molecule type" value="Genomic_DNA"/>
</dbReference>
<evidence type="ECO:0000313" key="2">
    <source>
        <dbReference type="EMBL" id="KNZ62024.1"/>
    </source>
</evidence>
<comment type="caution">
    <text evidence="1">The sequence shown here is derived from an EMBL/GenBank/DDBJ whole genome shotgun (WGS) entry which is preliminary data.</text>
</comment>
<organism evidence="1 3">
    <name type="scientific">Puccinia sorghi</name>
    <dbReference type="NCBI Taxonomy" id="27349"/>
    <lineage>
        <taxon>Eukaryota</taxon>
        <taxon>Fungi</taxon>
        <taxon>Dikarya</taxon>
        <taxon>Basidiomycota</taxon>
        <taxon>Pucciniomycotina</taxon>
        <taxon>Pucciniomycetes</taxon>
        <taxon>Pucciniales</taxon>
        <taxon>Pucciniaceae</taxon>
        <taxon>Puccinia</taxon>
    </lineage>
</organism>
<gene>
    <name evidence="2" type="ORF">VP01_1322g2</name>
    <name evidence="1" type="ORF">VP01_1323g2</name>
</gene>
<sequence>MTTPARIVGQDRPDFNARSNKSIQYERRGCKNSHQYPYMRSLRIECITGTAFGRLEGVKVFTALACTPDGKLSLHIQMYSGVLTQFVSLPASFSPSSGAHLEESGFTLPSRAETAELCESSSLPAAAPKVYLSTHARRRSSRLSGQGLTAEDLNWEAVDAPPTRPSSSAVLSTPAPTESMDLLDVIEWRSMMNNVPKEAHLIKIPNLTAEPFQISMACTERIYQQT</sequence>
<accession>A0A0L6VN63</accession>
<proteinExistence type="predicted"/>
<dbReference type="VEuPathDB" id="FungiDB:VP01_1323g2"/>
<dbReference type="Proteomes" id="UP000037035">
    <property type="component" value="Unassembled WGS sequence"/>
</dbReference>
<dbReference type="VEuPathDB" id="FungiDB:VP01_1322g2"/>
<evidence type="ECO:0000313" key="1">
    <source>
        <dbReference type="EMBL" id="KNZ62017.1"/>
    </source>
</evidence>
<evidence type="ECO:0000313" key="3">
    <source>
        <dbReference type="Proteomes" id="UP000037035"/>
    </source>
</evidence>
<dbReference type="AlphaFoldDB" id="A0A0L6VN63"/>